<dbReference type="GO" id="GO:0046872">
    <property type="term" value="F:metal ion binding"/>
    <property type="evidence" value="ECO:0007669"/>
    <property type="project" value="UniProtKB-KW"/>
</dbReference>
<evidence type="ECO:0000256" key="5">
    <source>
        <dbReference type="ARBA" id="ARBA00022475"/>
    </source>
</evidence>
<comment type="subcellular location">
    <subcellularLocation>
        <location evidence="1 14">Cell membrane</location>
        <topology evidence="1 14">Multi-pass membrane protein</topology>
    </subcellularLocation>
</comment>
<keyword evidence="7 14" id="KW-0812">Transmembrane</keyword>
<organism evidence="15 16">
    <name type="scientific">Pegethrix bostrychoides GSE-TBD4-15B</name>
    <dbReference type="NCBI Taxonomy" id="2839662"/>
    <lineage>
        <taxon>Bacteria</taxon>
        <taxon>Bacillati</taxon>
        <taxon>Cyanobacteriota</taxon>
        <taxon>Cyanophyceae</taxon>
        <taxon>Oculatellales</taxon>
        <taxon>Oculatellaceae</taxon>
        <taxon>Pegethrix</taxon>
    </lineage>
</organism>
<dbReference type="EC" id="1.3.99.-" evidence="14"/>
<feature type="transmembrane region" description="Helical" evidence="14">
    <location>
        <begin position="6"/>
        <end position="24"/>
    </location>
</feature>
<evidence type="ECO:0000256" key="7">
    <source>
        <dbReference type="ARBA" id="ARBA00022692"/>
    </source>
</evidence>
<evidence type="ECO:0000313" key="16">
    <source>
        <dbReference type="Proteomes" id="UP000707356"/>
    </source>
</evidence>
<comment type="catalytic activity">
    <reaction evidence="13 14">
        <text>protoporphyrinogen IX + 3 A = protoporphyrin IX + 3 AH2</text>
        <dbReference type="Rhea" id="RHEA:62000"/>
        <dbReference type="ChEBI" id="CHEBI:13193"/>
        <dbReference type="ChEBI" id="CHEBI:17499"/>
        <dbReference type="ChEBI" id="CHEBI:57306"/>
        <dbReference type="ChEBI" id="CHEBI:57307"/>
    </reaction>
</comment>
<evidence type="ECO:0000256" key="8">
    <source>
        <dbReference type="ARBA" id="ARBA00022723"/>
    </source>
</evidence>
<evidence type="ECO:0000256" key="2">
    <source>
        <dbReference type="ARBA" id="ARBA00005073"/>
    </source>
</evidence>
<dbReference type="GO" id="GO:0070818">
    <property type="term" value="F:protoporphyrinogen oxidase activity"/>
    <property type="evidence" value="ECO:0007669"/>
    <property type="project" value="UniProtKB-UniRule"/>
</dbReference>
<feature type="binding site" description="axial binding residue" evidence="14">
    <location>
        <position position="91"/>
    </location>
    <ligand>
        <name>heme</name>
        <dbReference type="ChEBI" id="CHEBI:30413"/>
    </ligand>
    <ligandPart>
        <name>Fe</name>
        <dbReference type="ChEBI" id="CHEBI:18248"/>
    </ligandPart>
</feature>
<evidence type="ECO:0000256" key="11">
    <source>
        <dbReference type="ARBA" id="ARBA00023004"/>
    </source>
</evidence>
<dbReference type="GO" id="GO:0005886">
    <property type="term" value="C:plasma membrane"/>
    <property type="evidence" value="ECO:0007669"/>
    <property type="project" value="UniProtKB-SubCell"/>
</dbReference>
<comment type="caution">
    <text evidence="15">The sequence shown here is derived from an EMBL/GenBank/DDBJ whole genome shotgun (WGS) entry which is preliminary data.</text>
</comment>
<reference evidence="15" key="1">
    <citation type="submission" date="2021-05" db="EMBL/GenBank/DDBJ databases">
        <authorList>
            <person name="Pietrasiak N."/>
            <person name="Ward R."/>
            <person name="Stajich J.E."/>
            <person name="Kurbessoian T."/>
        </authorList>
    </citation>
    <scope>NUCLEOTIDE SEQUENCE</scope>
    <source>
        <strain evidence="15">GSE-TBD4-15B</strain>
    </source>
</reference>
<evidence type="ECO:0000256" key="14">
    <source>
        <dbReference type="HAMAP-Rule" id="MF_02239"/>
    </source>
</evidence>
<evidence type="ECO:0000256" key="3">
    <source>
        <dbReference type="ARBA" id="ARBA00006501"/>
    </source>
</evidence>
<evidence type="ECO:0000256" key="10">
    <source>
        <dbReference type="ARBA" id="ARBA00023002"/>
    </source>
</evidence>
<evidence type="ECO:0000256" key="1">
    <source>
        <dbReference type="ARBA" id="ARBA00004651"/>
    </source>
</evidence>
<gene>
    <name evidence="15" type="primary">hemJ</name>
    <name evidence="15" type="ORF">KME07_19390</name>
</gene>
<comment type="similarity">
    <text evidence="3 14">Belongs to the HemJ family.</text>
</comment>
<keyword evidence="10 14" id="KW-0560">Oxidoreductase</keyword>
<dbReference type="NCBIfam" id="TIGR00701">
    <property type="entry name" value="protoporphyrinogen oxidase HemJ"/>
    <property type="match status" value="1"/>
</dbReference>
<evidence type="ECO:0000313" key="15">
    <source>
        <dbReference type="EMBL" id="MBW4467597.1"/>
    </source>
</evidence>
<keyword evidence="12 14" id="KW-0472">Membrane</keyword>
<feature type="binding site" description="axial binding residue" evidence="14">
    <location>
        <position position="10"/>
    </location>
    <ligand>
        <name>heme</name>
        <dbReference type="ChEBI" id="CHEBI:30413"/>
    </ligand>
    <ligandPart>
        <name>Fe</name>
        <dbReference type="ChEBI" id="CHEBI:18248"/>
    </ligandPart>
</feature>
<dbReference type="Proteomes" id="UP000707356">
    <property type="component" value="Unassembled WGS sequence"/>
</dbReference>
<comment type="cofactor">
    <cofactor evidence="14">
        <name>heme b</name>
        <dbReference type="ChEBI" id="CHEBI:60344"/>
    </cofactor>
    <text evidence="14">Binds 1 heme b (iron(II)-protoporphyrin IX) group per subunit.</text>
</comment>
<feature type="transmembrane region" description="Helical" evidence="14">
    <location>
        <begin position="86"/>
        <end position="105"/>
    </location>
</feature>
<keyword evidence="8 14" id="KW-0479">Metal-binding</keyword>
<evidence type="ECO:0000256" key="4">
    <source>
        <dbReference type="ARBA" id="ARBA00017504"/>
    </source>
</evidence>
<accession>A0A951U7L0</accession>
<evidence type="ECO:0000256" key="12">
    <source>
        <dbReference type="ARBA" id="ARBA00023136"/>
    </source>
</evidence>
<keyword evidence="11 14" id="KW-0408">Iron</keyword>
<keyword evidence="5 14" id="KW-1003">Cell membrane</keyword>
<reference evidence="15" key="2">
    <citation type="journal article" date="2022" name="Microbiol. Resour. Announc.">
        <title>Metagenome Sequencing to Explore Phylogenomics of Terrestrial Cyanobacteria.</title>
        <authorList>
            <person name="Ward R.D."/>
            <person name="Stajich J.E."/>
            <person name="Johansen J.R."/>
            <person name="Huntemann M."/>
            <person name="Clum A."/>
            <person name="Foster B."/>
            <person name="Foster B."/>
            <person name="Roux S."/>
            <person name="Palaniappan K."/>
            <person name="Varghese N."/>
            <person name="Mukherjee S."/>
            <person name="Reddy T.B.K."/>
            <person name="Daum C."/>
            <person name="Copeland A."/>
            <person name="Chen I.A."/>
            <person name="Ivanova N.N."/>
            <person name="Kyrpides N.C."/>
            <person name="Shapiro N."/>
            <person name="Eloe-Fadrosh E.A."/>
            <person name="Pietrasiak N."/>
        </authorList>
    </citation>
    <scope>NUCLEOTIDE SEQUENCE</scope>
    <source>
        <strain evidence="15">GSE-TBD4-15B</strain>
    </source>
</reference>
<dbReference type="PANTHER" id="PTHR40255">
    <property type="entry name" value="UPF0093 MEMBRANE PROTEIN SLR1790"/>
    <property type="match status" value="1"/>
</dbReference>
<comment type="pathway">
    <text evidence="2 14">Porphyrin-containing compound metabolism; protoporphyrin-IX biosynthesis; protoporphyrin-IX from protoporphyrinogen-IX: step 1/1.</text>
</comment>
<comment type="subunit">
    <text evidence="14">Homodimer.</text>
</comment>
<feature type="transmembrane region" description="Helical" evidence="14">
    <location>
        <begin position="126"/>
        <end position="144"/>
    </location>
</feature>
<proteinExistence type="inferred from homology"/>
<dbReference type="AlphaFoldDB" id="A0A951U7L0"/>
<dbReference type="PANTHER" id="PTHR40255:SF1">
    <property type="entry name" value="PROTOPORPHYRINOGEN IX OXIDASE"/>
    <property type="match status" value="1"/>
</dbReference>
<evidence type="ECO:0000256" key="6">
    <source>
        <dbReference type="ARBA" id="ARBA00022617"/>
    </source>
</evidence>
<name>A0A951U7L0_9CYAN</name>
<evidence type="ECO:0000256" key="13">
    <source>
        <dbReference type="ARBA" id="ARBA00048390"/>
    </source>
</evidence>
<dbReference type="EMBL" id="JAHHHV010000078">
    <property type="protein sequence ID" value="MBW4467597.1"/>
    <property type="molecule type" value="Genomic_DNA"/>
</dbReference>
<protein>
    <recommendedName>
        <fullName evidence="4 14">Protoporphyrinogen IX oxidase</fullName>
        <shortName evidence="14">PPO</shortName>
        <ecNumber evidence="14">1.3.99.-</ecNumber>
    </recommendedName>
</protein>
<feature type="transmembrane region" description="Helical" evidence="14">
    <location>
        <begin position="56"/>
        <end position="80"/>
    </location>
</feature>
<dbReference type="GO" id="GO:0006782">
    <property type="term" value="P:protoporphyrinogen IX biosynthetic process"/>
    <property type="evidence" value="ECO:0007669"/>
    <property type="project" value="UniProtKB-UniRule"/>
</dbReference>
<feature type="transmembrane region" description="Helical" evidence="14">
    <location>
        <begin position="150"/>
        <end position="172"/>
    </location>
</feature>
<keyword evidence="6 14" id="KW-0349">Heme</keyword>
<evidence type="ECO:0000256" key="9">
    <source>
        <dbReference type="ARBA" id="ARBA00022989"/>
    </source>
</evidence>
<keyword evidence="9 14" id="KW-1133">Transmembrane helix</keyword>
<comment type="function">
    <text evidence="14">Catalyzes the oxidation of protoporphyrinogen IX to protoporphyrin IX.</text>
</comment>
<dbReference type="Pfam" id="PF03653">
    <property type="entry name" value="UPF0093"/>
    <property type="match status" value="1"/>
</dbReference>
<dbReference type="InterPro" id="IPR005265">
    <property type="entry name" value="HemJ-like"/>
</dbReference>
<dbReference type="HAMAP" id="MF_02239">
    <property type="entry name" value="HemJ"/>
    <property type="match status" value="1"/>
</dbReference>
<sequence>MSYLWFKALHIVGIVAWFAGMFYLPRLFVYHAEANEQPEAVRSILQQQYQVMEARLYKIIMTPAMLLTVAMAIGMLVMAPELLQETWIHVKLSLVVVLIGYHHFCKRLMNEMAAGKFRFSGQQFRWFNEFPTVLFVIVVLLAVFKNSFPTSAATWAVVGLVVAMAAIIQLYARKRRLDREAASLEESGSAQA</sequence>